<evidence type="ECO:0000256" key="6">
    <source>
        <dbReference type="ARBA" id="ARBA00022679"/>
    </source>
</evidence>
<dbReference type="Gene3D" id="3.30.200.20">
    <property type="entry name" value="Phosphorylase Kinase, domain 1"/>
    <property type="match status" value="1"/>
</dbReference>
<comment type="similarity">
    <text evidence="18">Belongs to the protein kinase superfamily.</text>
</comment>
<dbReference type="SUPFAM" id="SSF56112">
    <property type="entry name" value="Protein kinase-like (PK-like)"/>
    <property type="match status" value="1"/>
</dbReference>
<dbReference type="EMBL" id="JARAOO010000006">
    <property type="protein sequence ID" value="KAJ7966290.1"/>
    <property type="molecule type" value="Genomic_DNA"/>
</dbReference>
<evidence type="ECO:0000256" key="19">
    <source>
        <dbReference type="SAM" id="Phobius"/>
    </source>
</evidence>
<keyword evidence="22" id="KW-1185">Reference proteome</keyword>
<organism evidence="21 22">
    <name type="scientific">Quillaja saponaria</name>
    <name type="common">Soap bark tree</name>
    <dbReference type="NCBI Taxonomy" id="32244"/>
    <lineage>
        <taxon>Eukaryota</taxon>
        <taxon>Viridiplantae</taxon>
        <taxon>Streptophyta</taxon>
        <taxon>Embryophyta</taxon>
        <taxon>Tracheophyta</taxon>
        <taxon>Spermatophyta</taxon>
        <taxon>Magnoliopsida</taxon>
        <taxon>eudicotyledons</taxon>
        <taxon>Gunneridae</taxon>
        <taxon>Pentapetalae</taxon>
        <taxon>rosids</taxon>
        <taxon>fabids</taxon>
        <taxon>Fabales</taxon>
        <taxon>Quillajaceae</taxon>
        <taxon>Quillaja</taxon>
    </lineage>
</organism>
<dbReference type="FunFam" id="3.30.200.20:FF:000529">
    <property type="entry name" value="L-type lectin-domain containing receptor kinase IX.1"/>
    <property type="match status" value="1"/>
</dbReference>
<evidence type="ECO:0000256" key="12">
    <source>
        <dbReference type="ARBA" id="ARBA00022840"/>
    </source>
</evidence>
<keyword evidence="12 17" id="KW-0067">ATP-binding</keyword>
<evidence type="ECO:0000256" key="14">
    <source>
        <dbReference type="ARBA" id="ARBA00023136"/>
    </source>
</evidence>
<dbReference type="Pfam" id="PF00139">
    <property type="entry name" value="Lectin_legB"/>
    <property type="match status" value="1"/>
</dbReference>
<dbReference type="PROSITE" id="PS00107">
    <property type="entry name" value="PROTEIN_KINASE_ATP"/>
    <property type="match status" value="1"/>
</dbReference>
<keyword evidence="9" id="KW-0430">Lectin</keyword>
<comment type="similarity">
    <text evidence="4">In the C-terminal section; belongs to the protein kinase superfamily. Ser/Thr protein kinase family.</text>
</comment>
<reference evidence="21" key="1">
    <citation type="journal article" date="2023" name="Science">
        <title>Elucidation of the pathway for biosynthesis of saponin adjuvants from the soapbark tree.</title>
        <authorList>
            <person name="Reed J."/>
            <person name="Orme A."/>
            <person name="El-Demerdash A."/>
            <person name="Owen C."/>
            <person name="Martin L.B.B."/>
            <person name="Misra R.C."/>
            <person name="Kikuchi S."/>
            <person name="Rejzek M."/>
            <person name="Martin A.C."/>
            <person name="Harkess A."/>
            <person name="Leebens-Mack J."/>
            <person name="Louveau T."/>
            <person name="Stephenson M.J."/>
            <person name="Osbourn A."/>
        </authorList>
    </citation>
    <scope>NUCLEOTIDE SEQUENCE</scope>
    <source>
        <strain evidence="21">S10</strain>
    </source>
</reference>
<dbReference type="InterPro" id="IPR000985">
    <property type="entry name" value="Lectin_LegA_CS"/>
</dbReference>
<dbReference type="InterPro" id="IPR013320">
    <property type="entry name" value="ConA-like_dom_sf"/>
</dbReference>
<evidence type="ECO:0000256" key="9">
    <source>
        <dbReference type="ARBA" id="ARBA00022734"/>
    </source>
</evidence>
<dbReference type="InterPro" id="IPR050528">
    <property type="entry name" value="L-type_Lectin-RKs"/>
</dbReference>
<name>A0AAD7LXS1_QUISA</name>
<dbReference type="Pfam" id="PF00069">
    <property type="entry name" value="Pkinase"/>
    <property type="match status" value="1"/>
</dbReference>
<dbReference type="GO" id="GO:0005886">
    <property type="term" value="C:plasma membrane"/>
    <property type="evidence" value="ECO:0007669"/>
    <property type="project" value="UniProtKB-SubCell"/>
</dbReference>
<proteinExistence type="inferred from homology"/>
<dbReference type="GO" id="GO:0030246">
    <property type="term" value="F:carbohydrate binding"/>
    <property type="evidence" value="ECO:0007669"/>
    <property type="project" value="UniProtKB-KW"/>
</dbReference>
<evidence type="ECO:0000256" key="11">
    <source>
        <dbReference type="ARBA" id="ARBA00022777"/>
    </source>
</evidence>
<comment type="similarity">
    <text evidence="2">Belongs to the leguminous lectin family.</text>
</comment>
<evidence type="ECO:0000256" key="10">
    <source>
        <dbReference type="ARBA" id="ARBA00022741"/>
    </source>
</evidence>
<dbReference type="SUPFAM" id="SSF49899">
    <property type="entry name" value="Concanavalin A-like lectins/glucanases"/>
    <property type="match status" value="1"/>
</dbReference>
<comment type="caution">
    <text evidence="21">The sequence shown here is derived from an EMBL/GenBank/DDBJ whole genome shotgun (WGS) entry which is preliminary data.</text>
</comment>
<dbReference type="GO" id="GO:0002229">
    <property type="term" value="P:defense response to oomycetes"/>
    <property type="evidence" value="ECO:0007669"/>
    <property type="project" value="UniProtKB-ARBA"/>
</dbReference>
<protein>
    <submittedName>
        <fullName evidence="21">Kinase</fullName>
    </submittedName>
</protein>
<comment type="subcellular location">
    <subcellularLocation>
        <location evidence="1">Cell membrane</location>
        <topology evidence="1">Single-pass type I membrane protein</topology>
    </subcellularLocation>
</comment>
<evidence type="ECO:0000256" key="13">
    <source>
        <dbReference type="ARBA" id="ARBA00022989"/>
    </source>
</evidence>
<dbReference type="GO" id="GO:0005524">
    <property type="term" value="F:ATP binding"/>
    <property type="evidence" value="ECO:0007669"/>
    <property type="project" value="UniProtKB-UniRule"/>
</dbReference>
<evidence type="ECO:0000256" key="8">
    <source>
        <dbReference type="ARBA" id="ARBA00022729"/>
    </source>
</evidence>
<dbReference type="InterPro" id="IPR017441">
    <property type="entry name" value="Protein_kinase_ATP_BS"/>
</dbReference>
<dbReference type="InterPro" id="IPR008271">
    <property type="entry name" value="Ser/Thr_kinase_AS"/>
</dbReference>
<keyword evidence="5" id="KW-1003">Cell membrane</keyword>
<gene>
    <name evidence="21" type="ORF">O6P43_015783</name>
</gene>
<keyword evidence="13 19" id="KW-1133">Transmembrane helix</keyword>
<feature type="transmembrane region" description="Helical" evidence="19">
    <location>
        <begin position="47"/>
        <end position="71"/>
    </location>
</feature>
<evidence type="ECO:0000256" key="7">
    <source>
        <dbReference type="ARBA" id="ARBA00022692"/>
    </source>
</evidence>
<dbReference type="AlphaFoldDB" id="A0AAD7LXS1"/>
<keyword evidence="10 17" id="KW-0547">Nucleotide-binding</keyword>
<dbReference type="PROSITE" id="PS00108">
    <property type="entry name" value="PROTEIN_KINASE_ST"/>
    <property type="match status" value="1"/>
</dbReference>
<dbReference type="GO" id="GO:0004674">
    <property type="term" value="F:protein serine/threonine kinase activity"/>
    <property type="evidence" value="ECO:0007669"/>
    <property type="project" value="UniProtKB-KW"/>
</dbReference>
<evidence type="ECO:0000256" key="4">
    <source>
        <dbReference type="ARBA" id="ARBA00010217"/>
    </source>
</evidence>
<dbReference type="PANTHER" id="PTHR27007">
    <property type="match status" value="1"/>
</dbReference>
<dbReference type="Gene3D" id="2.60.120.200">
    <property type="match status" value="1"/>
</dbReference>
<evidence type="ECO:0000256" key="18">
    <source>
        <dbReference type="RuleBase" id="RU000304"/>
    </source>
</evidence>
<dbReference type="InterPro" id="IPR001220">
    <property type="entry name" value="Legume_lectin_dom"/>
</dbReference>
<dbReference type="Proteomes" id="UP001163823">
    <property type="component" value="Chromosome 6"/>
</dbReference>
<evidence type="ECO:0000256" key="17">
    <source>
        <dbReference type="PROSITE-ProRule" id="PRU10141"/>
    </source>
</evidence>
<dbReference type="KEGG" id="qsa:O6P43_015783"/>
<feature type="binding site" evidence="17">
    <location>
        <position position="145"/>
    </location>
    <ligand>
        <name>ATP</name>
        <dbReference type="ChEBI" id="CHEBI:30616"/>
    </ligand>
</feature>
<dbReference type="FunFam" id="1.10.510.10:FF:000240">
    <property type="entry name" value="Lectin-domain containing receptor kinase A4.3"/>
    <property type="match status" value="1"/>
</dbReference>
<comment type="similarity">
    <text evidence="3">In the N-terminal section; belongs to the leguminous lectin family.</text>
</comment>
<keyword evidence="11 21" id="KW-0418">Kinase</keyword>
<evidence type="ECO:0000256" key="2">
    <source>
        <dbReference type="ARBA" id="ARBA00007606"/>
    </source>
</evidence>
<dbReference type="InterPro" id="IPR011009">
    <property type="entry name" value="Kinase-like_dom_sf"/>
</dbReference>
<evidence type="ECO:0000256" key="16">
    <source>
        <dbReference type="ARBA" id="ARBA00023180"/>
    </source>
</evidence>
<keyword evidence="15" id="KW-0675">Receptor</keyword>
<feature type="domain" description="Protein kinase" evidence="20">
    <location>
        <begin position="111"/>
        <end position="353"/>
    </location>
</feature>
<accession>A0AAD7LXS1</accession>
<evidence type="ECO:0000313" key="21">
    <source>
        <dbReference type="EMBL" id="KAJ7966290.1"/>
    </source>
</evidence>
<evidence type="ECO:0000259" key="20">
    <source>
        <dbReference type="PROSITE" id="PS50011"/>
    </source>
</evidence>
<evidence type="ECO:0000256" key="1">
    <source>
        <dbReference type="ARBA" id="ARBA00004251"/>
    </source>
</evidence>
<keyword evidence="8" id="KW-0732">Signal</keyword>
<keyword evidence="14 19" id="KW-0472">Membrane</keyword>
<dbReference type="Gene3D" id="1.10.510.10">
    <property type="entry name" value="Transferase(Phosphotransferase) domain 1"/>
    <property type="match status" value="1"/>
</dbReference>
<dbReference type="InterPro" id="IPR000719">
    <property type="entry name" value="Prot_kinase_dom"/>
</dbReference>
<sequence>MEALPEWVKIGFSAATGVFGERHTIHTWEFSSTGVTSSGRQKRKQTIVVVVVVVRSFLLAVVGVSVCWFLVNNRRTKNIGSRENSANFELEREALPKRFHYQELVVATNDFADDRRLGQGGSGQVYKGILIGLGRVVAVKRIIAKSEVSERIFINEAKIISRLIHKNLVQFIGWCHEKGELLLVYEHMSNGSLDTHLFGNRITLQWNERYKIALGLASAIHYLHENAEQCVLHRDIKSANVLLDADFSTKLGDFGVAKLLDPLCSTQRTVLVGTYGYLAPEYLHHGRASKESDIFSFGVVALEIACGRRTYLDNEGYHVPLVRWIWELYEAGDILNAADERLNMNFDEMEMRG</sequence>
<dbReference type="SMART" id="SM00220">
    <property type="entry name" value="S_TKc"/>
    <property type="match status" value="1"/>
</dbReference>
<keyword evidence="7 19" id="KW-0812">Transmembrane</keyword>
<keyword evidence="16" id="KW-0325">Glycoprotein</keyword>
<dbReference type="PROSITE" id="PS50011">
    <property type="entry name" value="PROTEIN_KINASE_DOM"/>
    <property type="match status" value="1"/>
</dbReference>
<evidence type="ECO:0000313" key="22">
    <source>
        <dbReference type="Proteomes" id="UP001163823"/>
    </source>
</evidence>
<dbReference type="PROSITE" id="PS00308">
    <property type="entry name" value="LECTIN_LEGUME_ALPHA"/>
    <property type="match status" value="1"/>
</dbReference>
<evidence type="ECO:0000256" key="5">
    <source>
        <dbReference type="ARBA" id="ARBA00022475"/>
    </source>
</evidence>
<evidence type="ECO:0000256" key="3">
    <source>
        <dbReference type="ARBA" id="ARBA00008536"/>
    </source>
</evidence>
<keyword evidence="18" id="KW-0723">Serine/threonine-protein kinase</keyword>
<evidence type="ECO:0000256" key="15">
    <source>
        <dbReference type="ARBA" id="ARBA00023170"/>
    </source>
</evidence>
<keyword evidence="6" id="KW-0808">Transferase</keyword>